<name>R4K7E3_CLOPA</name>
<evidence type="ECO:0000313" key="1">
    <source>
        <dbReference type="EMBL" id="AGK97626.1"/>
    </source>
</evidence>
<dbReference type="PATRIC" id="fig|86416.3.peg.2774"/>
<accession>R4K7E3</accession>
<sequence length="114" mass="13065">MRSLLTQDLFPLTRIVKKMNIKNDIKAIAKDLSGLSDEEKLKVKDSLNIDLMMLFIENIGSAEKEIYKLLSNLSGKTEKEIAEQKLIETIDMLKEIFNDDQFDDFFGVAVKSLH</sequence>
<organism evidence="1 2">
    <name type="scientific">Clostridium pasteurianum BC1</name>
    <dbReference type="NCBI Taxonomy" id="86416"/>
    <lineage>
        <taxon>Bacteria</taxon>
        <taxon>Bacillati</taxon>
        <taxon>Bacillota</taxon>
        <taxon>Clostridia</taxon>
        <taxon>Eubacteriales</taxon>
        <taxon>Clostridiaceae</taxon>
        <taxon>Clostridium</taxon>
    </lineage>
</organism>
<dbReference type="RefSeq" id="WP_015615920.1">
    <property type="nucleotide sequence ID" value="NC_021182.1"/>
</dbReference>
<dbReference type="KEGG" id="cpas:Clopa_2788"/>
<proteinExistence type="predicted"/>
<dbReference type="OrthoDB" id="1916977at2"/>
<dbReference type="STRING" id="86416.Clopa_2788"/>
<dbReference type="AlphaFoldDB" id="R4K7E3"/>
<protein>
    <submittedName>
        <fullName evidence="1">Uncharacterized protein</fullName>
    </submittedName>
</protein>
<reference evidence="1 2" key="1">
    <citation type="submission" date="2012-01" db="EMBL/GenBank/DDBJ databases">
        <title>Complete sequence of chromosome of Clostridium pasteurianum BC1.</title>
        <authorList>
            <consortium name="US DOE Joint Genome Institute"/>
            <person name="Lucas S."/>
            <person name="Han J."/>
            <person name="Lapidus A."/>
            <person name="Cheng J.-F."/>
            <person name="Goodwin L."/>
            <person name="Pitluck S."/>
            <person name="Peters L."/>
            <person name="Mikhailova N."/>
            <person name="Teshima H."/>
            <person name="Detter J.C."/>
            <person name="Han C."/>
            <person name="Tapia R."/>
            <person name="Land M."/>
            <person name="Hauser L."/>
            <person name="Kyrpides N."/>
            <person name="Ivanova N."/>
            <person name="Pagani I."/>
            <person name="Dunn J."/>
            <person name="Taghavi S."/>
            <person name="Francis A."/>
            <person name="van der Lelie D."/>
            <person name="Woyke T."/>
        </authorList>
    </citation>
    <scope>NUCLEOTIDE SEQUENCE [LARGE SCALE GENOMIC DNA]</scope>
    <source>
        <strain evidence="1 2">BC1</strain>
    </source>
</reference>
<evidence type="ECO:0000313" key="2">
    <source>
        <dbReference type="Proteomes" id="UP000013523"/>
    </source>
</evidence>
<dbReference type="HOGENOM" id="CLU_163879_0_0_9"/>
<dbReference type="eggNOG" id="ENOG5033A74">
    <property type="taxonomic scope" value="Bacteria"/>
</dbReference>
<gene>
    <name evidence="1" type="ORF">Clopa_2788</name>
</gene>
<dbReference type="EMBL" id="CP003261">
    <property type="protein sequence ID" value="AGK97626.1"/>
    <property type="molecule type" value="Genomic_DNA"/>
</dbReference>
<keyword evidence="2" id="KW-1185">Reference proteome</keyword>
<dbReference type="Proteomes" id="UP000013523">
    <property type="component" value="Chromosome"/>
</dbReference>